<dbReference type="SUPFAM" id="SSF57625">
    <property type="entry name" value="Invertebrate chitin-binding proteins"/>
    <property type="match status" value="1"/>
</dbReference>
<evidence type="ECO:0000313" key="2">
    <source>
        <dbReference type="Proteomes" id="UP000030665"/>
    </source>
</evidence>
<protein>
    <submittedName>
        <fullName evidence="1">Uncharacterized protein</fullName>
    </submittedName>
</protein>
<keyword evidence="2" id="KW-1185">Reference proteome</keyword>
<dbReference type="InterPro" id="IPR036508">
    <property type="entry name" value="Chitin-bd_dom_sf"/>
</dbReference>
<accession>A0A077ZFX0</accession>
<dbReference type="AlphaFoldDB" id="A0A077ZFX0"/>
<dbReference type="SMART" id="SM00289">
    <property type="entry name" value="WR1"/>
    <property type="match status" value="11"/>
</dbReference>
<evidence type="ECO:0000313" key="1">
    <source>
        <dbReference type="EMBL" id="CDW59277.1"/>
    </source>
</evidence>
<sequence>MVDGVSDNKNKFSYQFIHQQGLTADAPFLREIPYPRGSSHDPPFLCIHAENRKTSASEDMHGLPCQPGVDKVKTTAKESKHYFICELQVSTSGNGTQAEGKWKRYYCGDYQTEDCMKLMNNARRLDSPQDDFGIDYDIMASYSDKKTGSSYVLPYSSDQRESASCKTSGPAVPGAQCCLESLTKLEPDSKYPQYYLQCSPTAKNPNAGQWVRMQCPEDLLFDSTNQICVSSTPSSGQQPVAEGGRKNFRQFNNPFNTINQPYGSHVYPMLCPDSSTARGPCFGDRCPAGLKCIGGVCCPAPKLVCEDGSLALSTCQTDEECSTSQQCNKDKGICCKKRFSLNNPRSFTYALSSACPAALTSVITLCNSAYQCPSGSICIISLGICCPMEQLPSLPGMCPHGSWPLKGSWCMTSNQCPSGYYCPISTRACCPLPASTGPSSREYSSFFLLPVNTVANSNQLIYLLQFYIFQEILCPDGRHSLMLPSKCIHNSQCPMKCYCVLPLKVCCVLPILPPTSTTFNALVPWITNAQVAITAPRVWVSAAELPQGPLKQVIRYNYYVFAVTVDEFAVVDMCPDGSEPVGYCSGGQCGAGFTCIKDLNICCPKSAVFPPSGECLDGTKAISYCLNGQCPYGYFCQGGVCCRDMQAVIQTYKLIIWARLVCPDGSHSAGPCLNGRCSFGYACTANRICCPQAGGGLWPHCPYGGQASGYCTDGRCPRGMICTSQNLCCPAGPINVNKNLTYQTDSLHLLRELCLNGLQPQGNCIKSQCGPGFTCTPENYCCPVSIIPGLCPDGKQPAGACINGLCGTGFTCLAGANICCTGSTQPSRYILCQFIRP</sequence>
<dbReference type="OrthoDB" id="5912039at2759"/>
<proteinExistence type="predicted"/>
<organism evidence="1 2">
    <name type="scientific">Trichuris trichiura</name>
    <name type="common">Whipworm</name>
    <name type="synonym">Trichocephalus trichiurus</name>
    <dbReference type="NCBI Taxonomy" id="36087"/>
    <lineage>
        <taxon>Eukaryota</taxon>
        <taxon>Metazoa</taxon>
        <taxon>Ecdysozoa</taxon>
        <taxon>Nematoda</taxon>
        <taxon>Enoplea</taxon>
        <taxon>Dorylaimia</taxon>
        <taxon>Trichinellida</taxon>
        <taxon>Trichuridae</taxon>
        <taxon>Trichuris</taxon>
    </lineage>
</organism>
<reference evidence="1" key="2">
    <citation type="submission" date="2014-03" db="EMBL/GenBank/DDBJ databases">
        <title>The whipworm genome and dual-species transcriptomics of an intimate host-pathogen interaction.</title>
        <authorList>
            <person name="Foth B.J."/>
            <person name="Tsai I.J."/>
            <person name="Reid A.J."/>
            <person name="Bancroft A.J."/>
            <person name="Nichol S."/>
            <person name="Tracey A."/>
            <person name="Holroyd N."/>
            <person name="Cotton J.A."/>
            <person name="Stanley E.J."/>
            <person name="Zarowiecki M."/>
            <person name="Liu J.Z."/>
            <person name="Huckvale T."/>
            <person name="Cooper P.J."/>
            <person name="Grencis R.K."/>
            <person name="Berriman M."/>
        </authorList>
    </citation>
    <scope>NUCLEOTIDE SEQUENCE [LARGE SCALE GENOMIC DNA]</scope>
</reference>
<dbReference type="InterPro" id="IPR006150">
    <property type="entry name" value="Cys_repeat_1"/>
</dbReference>
<gene>
    <name evidence="1" type="ORF">TTRE_0000760801</name>
</gene>
<dbReference type="GO" id="GO:0008061">
    <property type="term" value="F:chitin binding"/>
    <property type="evidence" value="ECO:0007669"/>
    <property type="project" value="InterPro"/>
</dbReference>
<dbReference type="PANTHER" id="PTHR34150">
    <property type="entry name" value="PROTEIN CBG08832-RELATED"/>
    <property type="match status" value="1"/>
</dbReference>
<dbReference type="STRING" id="36087.A0A077ZFX0"/>
<name>A0A077ZFX0_TRITR</name>
<dbReference type="EMBL" id="HG806545">
    <property type="protein sequence ID" value="CDW59277.1"/>
    <property type="molecule type" value="Genomic_DNA"/>
</dbReference>
<reference evidence="1" key="1">
    <citation type="submission" date="2014-01" db="EMBL/GenBank/DDBJ databases">
        <authorList>
            <person name="Aslett M."/>
        </authorList>
    </citation>
    <scope>NUCLEOTIDE SEQUENCE</scope>
</reference>
<dbReference type="Proteomes" id="UP000030665">
    <property type="component" value="Unassembled WGS sequence"/>
</dbReference>